<name>A0A8T0ACB4_SILME</name>
<proteinExistence type="predicted"/>
<dbReference type="AlphaFoldDB" id="A0A8T0ACB4"/>
<reference evidence="2" key="1">
    <citation type="submission" date="2020-08" db="EMBL/GenBank/DDBJ databases">
        <title>Chromosome-level assembly of Southern catfish (Silurus meridionalis) provides insights into visual adaptation to the nocturnal and benthic lifestyles.</title>
        <authorList>
            <person name="Zhang Y."/>
            <person name="Wang D."/>
            <person name="Peng Z."/>
        </authorList>
    </citation>
    <scope>NUCLEOTIDE SEQUENCE</scope>
    <source>
        <strain evidence="2">SWU-2019-XX</strain>
        <tissue evidence="2">Muscle</tissue>
    </source>
</reference>
<comment type="caution">
    <text evidence="2">The sequence shown here is derived from an EMBL/GenBank/DDBJ whole genome shotgun (WGS) entry which is preliminary data.</text>
</comment>
<evidence type="ECO:0000313" key="2">
    <source>
        <dbReference type="EMBL" id="KAF7689640.1"/>
    </source>
</evidence>
<dbReference type="EMBL" id="JABFDY010000024">
    <property type="protein sequence ID" value="KAF7689640.1"/>
    <property type="molecule type" value="Genomic_DNA"/>
</dbReference>
<feature type="compositionally biased region" description="Basic and acidic residues" evidence="1">
    <location>
        <begin position="47"/>
        <end position="57"/>
    </location>
</feature>
<evidence type="ECO:0000313" key="3">
    <source>
        <dbReference type="Proteomes" id="UP000606274"/>
    </source>
</evidence>
<keyword evidence="3" id="KW-1185">Reference proteome</keyword>
<protein>
    <submittedName>
        <fullName evidence="2">Uncharacterized protein</fullName>
    </submittedName>
</protein>
<accession>A0A8T0ACB4</accession>
<organism evidence="2 3">
    <name type="scientific">Silurus meridionalis</name>
    <name type="common">Southern catfish</name>
    <name type="synonym">Silurus soldatovi meridionalis</name>
    <dbReference type="NCBI Taxonomy" id="175797"/>
    <lineage>
        <taxon>Eukaryota</taxon>
        <taxon>Metazoa</taxon>
        <taxon>Chordata</taxon>
        <taxon>Craniata</taxon>
        <taxon>Vertebrata</taxon>
        <taxon>Euteleostomi</taxon>
        <taxon>Actinopterygii</taxon>
        <taxon>Neopterygii</taxon>
        <taxon>Teleostei</taxon>
        <taxon>Ostariophysi</taxon>
        <taxon>Siluriformes</taxon>
        <taxon>Siluridae</taxon>
        <taxon>Silurus</taxon>
    </lineage>
</organism>
<gene>
    <name evidence="2" type="ORF">HF521_012993</name>
</gene>
<feature type="compositionally biased region" description="Low complexity" evidence="1">
    <location>
        <begin position="9"/>
        <end position="23"/>
    </location>
</feature>
<sequence length="113" mass="12476">MSKFRLPLAVSHTVSPSTSTPASEDFSPSPQKDCISMASANDPTTDGDQKVPDEDEAPKVKDIQSHYLAVLLRVFHPSLTASPRSQGQTGRVYSWNPFTFPRLLLQNRSSMKN</sequence>
<dbReference type="Proteomes" id="UP000606274">
    <property type="component" value="Unassembled WGS sequence"/>
</dbReference>
<feature type="region of interest" description="Disordered" evidence="1">
    <location>
        <begin position="1"/>
        <end position="57"/>
    </location>
</feature>
<evidence type="ECO:0000256" key="1">
    <source>
        <dbReference type="SAM" id="MobiDB-lite"/>
    </source>
</evidence>